<evidence type="ECO:0000313" key="1">
    <source>
        <dbReference type="EMBL" id="EHN11843.1"/>
    </source>
</evidence>
<evidence type="ECO:0000313" key="2">
    <source>
        <dbReference type="Proteomes" id="UP000005143"/>
    </source>
</evidence>
<evidence type="ECO:0008006" key="3">
    <source>
        <dbReference type="Google" id="ProtNLM"/>
    </source>
</evidence>
<organism evidence="1 2">
    <name type="scientific">Patulibacter medicamentivorans</name>
    <dbReference type="NCBI Taxonomy" id="1097667"/>
    <lineage>
        <taxon>Bacteria</taxon>
        <taxon>Bacillati</taxon>
        <taxon>Actinomycetota</taxon>
        <taxon>Thermoleophilia</taxon>
        <taxon>Solirubrobacterales</taxon>
        <taxon>Patulibacteraceae</taxon>
        <taxon>Patulibacter</taxon>
    </lineage>
</organism>
<sequence>MALAAVSLFVAIDFVQHPFRGSTQAGNAAERRSRLAIVIPGSELGGPSSSVVRLLVAAARREGLQIDAARQRGGATAAVESVIGVGPGARQRLLAVSAETLVQLGQDRRETLIPGVAERAERAWRRLAAARPLALLAVDPAAVAVAGRSPLRSFADLGSELRGGKLVVGVGQDLWSRALLASLVAGSGVDGRVPYRAFSGSSEAAAATSSHDARVVLGPRSALTRRPGTVRILHGDWPAGPRPLQWVALVAPVAANGPAADRLAAVAQRPAWRRALRRHGLRPVTAGPAATRRFLAAERARASTLVRDLIRVRARSAR</sequence>
<name>H0E3A7_9ACTN</name>
<dbReference type="Proteomes" id="UP000005143">
    <property type="component" value="Unassembled WGS sequence"/>
</dbReference>
<dbReference type="AlphaFoldDB" id="H0E3A7"/>
<dbReference type="Gene3D" id="3.40.190.150">
    <property type="entry name" value="Bordetella uptake gene, domain 1"/>
    <property type="match status" value="1"/>
</dbReference>
<dbReference type="EMBL" id="AGUD01000062">
    <property type="protein sequence ID" value="EHN11843.1"/>
    <property type="molecule type" value="Genomic_DNA"/>
</dbReference>
<dbReference type="PATRIC" id="fig|1097667.3.peg.1271"/>
<keyword evidence="2" id="KW-1185">Reference proteome</keyword>
<dbReference type="InterPro" id="IPR042100">
    <property type="entry name" value="Bug_dom1"/>
</dbReference>
<reference evidence="1 2" key="1">
    <citation type="journal article" date="2013" name="Biodegradation">
        <title>Quantitative proteomic analysis of ibuprofen-degrading Patulibacter sp. strain I11.</title>
        <authorList>
            <person name="Almeida B."/>
            <person name="Kjeldal H."/>
            <person name="Lolas I."/>
            <person name="Knudsen A.D."/>
            <person name="Carvalho G."/>
            <person name="Nielsen K.L."/>
            <person name="Barreto Crespo M.T."/>
            <person name="Stensballe A."/>
            <person name="Nielsen J.L."/>
        </authorList>
    </citation>
    <scope>NUCLEOTIDE SEQUENCE [LARGE SCALE GENOMIC DNA]</scope>
    <source>
        <strain evidence="1 2">I11</strain>
    </source>
</reference>
<protein>
    <recommendedName>
        <fullName evidence="3">Tripartite tricarboxylate transporter substrate binding protein</fullName>
    </recommendedName>
</protein>
<accession>H0E3A7</accession>
<proteinExistence type="predicted"/>
<gene>
    <name evidence="1" type="ORF">PAI11_12750</name>
</gene>
<comment type="caution">
    <text evidence="1">The sequence shown here is derived from an EMBL/GenBank/DDBJ whole genome shotgun (WGS) entry which is preliminary data.</text>
</comment>